<sequence length="218" mass="23808">MDSETFRAWNKEAPELDANMRTLVAISTLASANRPSTIASIAQTHLKQLGNVSEQVFFVHQTRESILKMTSIMGTPKAINALSSFMSVIKPDDAVAHELSTATYPRSSTTPDYAETRARGQELFASIYGRHASRVEGMLHSLYPDLAEVIIADSYGRLLSETCYLNGRDTELCAIGSLVPQDVPAQLKSHCIGATRLGASEEMVQGALRLAKFVFAKK</sequence>
<organism evidence="1 2">
    <name type="scientific">Kickxella alabastrina</name>
    <dbReference type="NCBI Taxonomy" id="61397"/>
    <lineage>
        <taxon>Eukaryota</taxon>
        <taxon>Fungi</taxon>
        <taxon>Fungi incertae sedis</taxon>
        <taxon>Zoopagomycota</taxon>
        <taxon>Kickxellomycotina</taxon>
        <taxon>Kickxellomycetes</taxon>
        <taxon>Kickxellales</taxon>
        <taxon>Kickxellaceae</taxon>
        <taxon>Kickxella</taxon>
    </lineage>
</organism>
<gene>
    <name evidence="1" type="ORF">LPJ66_005056</name>
</gene>
<proteinExistence type="predicted"/>
<dbReference type="Proteomes" id="UP001150581">
    <property type="component" value="Unassembled WGS sequence"/>
</dbReference>
<protein>
    <submittedName>
        <fullName evidence="1">Uncharacterized protein</fullName>
    </submittedName>
</protein>
<dbReference type="EMBL" id="JANBPG010000665">
    <property type="protein sequence ID" value="KAJ1894647.1"/>
    <property type="molecule type" value="Genomic_DNA"/>
</dbReference>
<keyword evidence="2" id="KW-1185">Reference proteome</keyword>
<evidence type="ECO:0000313" key="1">
    <source>
        <dbReference type="EMBL" id="KAJ1894647.1"/>
    </source>
</evidence>
<reference evidence="1" key="1">
    <citation type="submission" date="2022-07" db="EMBL/GenBank/DDBJ databases">
        <title>Phylogenomic reconstructions and comparative analyses of Kickxellomycotina fungi.</title>
        <authorList>
            <person name="Reynolds N.K."/>
            <person name="Stajich J.E."/>
            <person name="Barry K."/>
            <person name="Grigoriev I.V."/>
            <person name="Crous P."/>
            <person name="Smith M.E."/>
        </authorList>
    </citation>
    <scope>NUCLEOTIDE SEQUENCE</scope>
    <source>
        <strain evidence="1">Benny 63K</strain>
    </source>
</reference>
<evidence type="ECO:0000313" key="2">
    <source>
        <dbReference type="Proteomes" id="UP001150581"/>
    </source>
</evidence>
<name>A0ACC1IG67_9FUNG</name>
<comment type="caution">
    <text evidence="1">The sequence shown here is derived from an EMBL/GenBank/DDBJ whole genome shotgun (WGS) entry which is preliminary data.</text>
</comment>
<accession>A0ACC1IG67</accession>